<feature type="signal peptide" evidence="3">
    <location>
        <begin position="1"/>
        <end position="18"/>
    </location>
</feature>
<dbReference type="EMBL" id="JBICCN010000297">
    <property type="protein sequence ID" value="KAL3080114.1"/>
    <property type="molecule type" value="Genomic_DNA"/>
</dbReference>
<dbReference type="Proteomes" id="UP001620645">
    <property type="component" value="Unassembled WGS sequence"/>
</dbReference>
<name>A0ABD2IJ00_HETSC</name>
<evidence type="ECO:0000313" key="5">
    <source>
        <dbReference type="Proteomes" id="UP001620645"/>
    </source>
</evidence>
<sequence>MNLLFKFFIIFVILHCECETLGSCAPGGGININFLSKLRKKPIASSTETSADNRPTISAAEFDQRLKKIEQMLDPLLKFENADHALAQLEKRIESLVKRVEAVETKITAWNVTFEIKEKQMIEQQRKQMHDEGLSIAVSSSQGRQSTAAAASADHHPHKLVLNKNIVPRTATTTVVEQQYGNGKMPIYGMTSAQMGRRNTVAHPGQRHPPHQRDAFKMPSQHLPSAEKNDQRLQSQRSGPSNLEEHTEDMDELWIVSSDEDKH</sequence>
<feature type="region of interest" description="Disordered" evidence="2">
    <location>
        <begin position="198"/>
        <end position="263"/>
    </location>
</feature>
<evidence type="ECO:0000313" key="4">
    <source>
        <dbReference type="EMBL" id="KAL3080114.1"/>
    </source>
</evidence>
<feature type="coiled-coil region" evidence="1">
    <location>
        <begin position="79"/>
        <end position="106"/>
    </location>
</feature>
<evidence type="ECO:0000256" key="3">
    <source>
        <dbReference type="SAM" id="SignalP"/>
    </source>
</evidence>
<gene>
    <name evidence="4" type="ORF">niasHS_013786</name>
</gene>
<keyword evidence="1" id="KW-0175">Coiled coil</keyword>
<accession>A0ABD2IJ00</accession>
<keyword evidence="3" id="KW-0732">Signal</keyword>
<proteinExistence type="predicted"/>
<dbReference type="AlphaFoldDB" id="A0ABD2IJ00"/>
<feature type="chain" id="PRO_5044793328" evidence="3">
    <location>
        <begin position="19"/>
        <end position="263"/>
    </location>
</feature>
<evidence type="ECO:0000256" key="2">
    <source>
        <dbReference type="SAM" id="MobiDB-lite"/>
    </source>
</evidence>
<dbReference type="Gene3D" id="3.90.20.10">
    <property type="match status" value="1"/>
</dbReference>
<feature type="region of interest" description="Disordered" evidence="2">
    <location>
        <begin position="140"/>
        <end position="159"/>
    </location>
</feature>
<feature type="compositionally biased region" description="Polar residues" evidence="2">
    <location>
        <begin position="232"/>
        <end position="241"/>
    </location>
</feature>
<protein>
    <submittedName>
        <fullName evidence="4">Uncharacterized protein</fullName>
    </submittedName>
</protein>
<organism evidence="4 5">
    <name type="scientific">Heterodera schachtii</name>
    <name type="common">Sugarbeet cyst nematode worm</name>
    <name type="synonym">Tylenchus schachtii</name>
    <dbReference type="NCBI Taxonomy" id="97005"/>
    <lineage>
        <taxon>Eukaryota</taxon>
        <taxon>Metazoa</taxon>
        <taxon>Ecdysozoa</taxon>
        <taxon>Nematoda</taxon>
        <taxon>Chromadorea</taxon>
        <taxon>Rhabditida</taxon>
        <taxon>Tylenchina</taxon>
        <taxon>Tylenchomorpha</taxon>
        <taxon>Tylenchoidea</taxon>
        <taxon>Heteroderidae</taxon>
        <taxon>Heteroderinae</taxon>
        <taxon>Heterodera</taxon>
    </lineage>
</organism>
<evidence type="ECO:0000256" key="1">
    <source>
        <dbReference type="SAM" id="Coils"/>
    </source>
</evidence>
<keyword evidence="5" id="KW-1185">Reference proteome</keyword>
<feature type="compositionally biased region" description="Polar residues" evidence="2">
    <location>
        <begin position="140"/>
        <end position="149"/>
    </location>
</feature>
<comment type="caution">
    <text evidence="4">The sequence shown here is derived from an EMBL/GenBank/DDBJ whole genome shotgun (WGS) entry which is preliminary data.</text>
</comment>
<reference evidence="4 5" key="1">
    <citation type="submission" date="2024-10" db="EMBL/GenBank/DDBJ databases">
        <authorList>
            <person name="Kim D."/>
        </authorList>
    </citation>
    <scope>NUCLEOTIDE SEQUENCE [LARGE SCALE GENOMIC DNA]</scope>
    <source>
        <strain evidence="4">Taebaek</strain>
    </source>
</reference>